<dbReference type="InterPro" id="IPR050215">
    <property type="entry name" value="Thiolase-like_sf_Thiolase"/>
</dbReference>
<dbReference type="GO" id="GO:0010124">
    <property type="term" value="P:phenylacetate catabolic process"/>
    <property type="evidence" value="ECO:0007669"/>
    <property type="project" value="TreeGrafter"/>
</dbReference>
<feature type="domain" description="Thiolase N-terminal" evidence="8">
    <location>
        <begin position="18"/>
        <end position="271"/>
    </location>
</feature>
<evidence type="ECO:0000256" key="4">
    <source>
        <dbReference type="ARBA" id="ARBA00023315"/>
    </source>
</evidence>
<evidence type="ECO:0000256" key="1">
    <source>
        <dbReference type="ARBA" id="ARBA00004872"/>
    </source>
</evidence>
<dbReference type="InterPro" id="IPR016039">
    <property type="entry name" value="Thiolase-like"/>
</dbReference>
<dbReference type="VEuPathDB" id="FungiDB:TAPDE_001888"/>
<dbReference type="CDD" id="cd00751">
    <property type="entry name" value="thiolase"/>
    <property type="match status" value="1"/>
</dbReference>
<dbReference type="PANTHER" id="PTHR43853:SF9">
    <property type="entry name" value="ACETYL-COA C-ACETYLTRANSFERASE"/>
    <property type="match status" value="1"/>
</dbReference>
<reference evidence="10 11" key="1">
    <citation type="journal article" date="2013" name="MBio">
        <title>Genome sequencing of the plant pathogen Taphrina deformans, the causal agent of peach leaf curl.</title>
        <authorList>
            <person name="Cisse O.H."/>
            <person name="Almeida J.M.G.C.F."/>
            <person name="Fonseca A."/>
            <person name="Kumar A.A."/>
            <person name="Salojaervi J."/>
            <person name="Overmyer K."/>
            <person name="Hauser P.M."/>
            <person name="Pagni M."/>
        </authorList>
    </citation>
    <scope>NUCLEOTIDE SEQUENCE [LARGE SCALE GENOMIC DNA]</scope>
    <source>
        <strain evidence="11">PYCC 5710 / ATCC 11124 / CBS 356.35 / IMI 108563 / JCM 9778 / NBRC 8474</strain>
    </source>
</reference>
<dbReference type="InterPro" id="IPR020617">
    <property type="entry name" value="Thiolase_C"/>
</dbReference>
<accession>R4XC77</accession>
<comment type="pathway">
    <text evidence="1">Lipid metabolism; fatty acid metabolism.</text>
</comment>
<evidence type="ECO:0000256" key="5">
    <source>
        <dbReference type="ARBA" id="ARBA00047605"/>
    </source>
</evidence>
<dbReference type="Pfam" id="PF02803">
    <property type="entry name" value="Thiolase_C"/>
    <property type="match status" value="1"/>
</dbReference>
<dbReference type="SUPFAM" id="SSF53901">
    <property type="entry name" value="Thiolase-like"/>
    <property type="match status" value="2"/>
</dbReference>
<dbReference type="Gene3D" id="3.40.47.10">
    <property type="match status" value="2"/>
</dbReference>
<evidence type="ECO:0000256" key="6">
    <source>
        <dbReference type="PIRSR" id="PIRSR000429-1"/>
    </source>
</evidence>
<keyword evidence="11" id="KW-1185">Reference proteome</keyword>
<feature type="domain" description="Thiolase C-terminal" evidence="9">
    <location>
        <begin position="279"/>
        <end position="399"/>
    </location>
</feature>
<dbReference type="PROSITE" id="PS00737">
    <property type="entry name" value="THIOLASE_2"/>
    <property type="match status" value="1"/>
</dbReference>
<comment type="caution">
    <text evidence="10">The sequence shown here is derived from an EMBL/GenBank/DDBJ whole genome shotgun (WGS) entry which is preliminary data.</text>
</comment>
<keyword evidence="3 7" id="KW-0808">Transferase</keyword>
<dbReference type="GO" id="GO:0006635">
    <property type="term" value="P:fatty acid beta-oxidation"/>
    <property type="evidence" value="ECO:0007669"/>
    <property type="project" value="TreeGrafter"/>
</dbReference>
<evidence type="ECO:0000313" key="11">
    <source>
        <dbReference type="Proteomes" id="UP000013776"/>
    </source>
</evidence>
<dbReference type="AlphaFoldDB" id="R4XC77"/>
<dbReference type="Proteomes" id="UP000013776">
    <property type="component" value="Unassembled WGS sequence"/>
</dbReference>
<evidence type="ECO:0000259" key="8">
    <source>
        <dbReference type="Pfam" id="PF00108"/>
    </source>
</evidence>
<dbReference type="STRING" id="1097556.R4XC77"/>
<evidence type="ECO:0000259" key="9">
    <source>
        <dbReference type="Pfam" id="PF02803"/>
    </source>
</evidence>
<dbReference type="InterPro" id="IPR020616">
    <property type="entry name" value="Thiolase_N"/>
</dbReference>
<dbReference type="Pfam" id="PF00108">
    <property type="entry name" value="Thiolase_N"/>
    <property type="match status" value="1"/>
</dbReference>
<organism evidence="10 11">
    <name type="scientific">Taphrina deformans (strain PYCC 5710 / ATCC 11124 / CBS 356.35 / IMI 108563 / JCM 9778 / NBRC 8474)</name>
    <name type="common">Peach leaf curl fungus</name>
    <name type="synonym">Lalaria deformans</name>
    <dbReference type="NCBI Taxonomy" id="1097556"/>
    <lineage>
        <taxon>Eukaryota</taxon>
        <taxon>Fungi</taxon>
        <taxon>Dikarya</taxon>
        <taxon>Ascomycota</taxon>
        <taxon>Taphrinomycotina</taxon>
        <taxon>Taphrinomycetes</taxon>
        <taxon>Taphrinales</taxon>
        <taxon>Taphrinaceae</taxon>
        <taxon>Taphrina</taxon>
    </lineage>
</organism>
<dbReference type="InterPro" id="IPR002155">
    <property type="entry name" value="Thiolase"/>
</dbReference>
<dbReference type="NCBIfam" id="TIGR01930">
    <property type="entry name" value="AcCoA-C-Actrans"/>
    <property type="match status" value="1"/>
</dbReference>
<name>R4XC77_TAPDE</name>
<dbReference type="EMBL" id="CAHR02000065">
    <property type="protein sequence ID" value="CCG81981.1"/>
    <property type="molecule type" value="Genomic_DNA"/>
</dbReference>
<dbReference type="eggNOG" id="KOG1389">
    <property type="taxonomic scope" value="Eukaryota"/>
</dbReference>
<gene>
    <name evidence="10" type="ORF">TAPDE_001888</name>
</gene>
<feature type="active site" description="Acyl-thioester intermediate" evidence="6">
    <location>
        <position position="103"/>
    </location>
</feature>
<evidence type="ECO:0000256" key="7">
    <source>
        <dbReference type="RuleBase" id="RU003557"/>
    </source>
</evidence>
<dbReference type="GO" id="GO:0003988">
    <property type="term" value="F:acetyl-CoA C-acyltransferase activity"/>
    <property type="evidence" value="ECO:0007669"/>
    <property type="project" value="UniProtKB-EC"/>
</dbReference>
<dbReference type="OrthoDB" id="5404651at2759"/>
<comment type="similarity">
    <text evidence="2 7">Belongs to the thiolase-like superfamily. Thiolase family.</text>
</comment>
<evidence type="ECO:0000256" key="3">
    <source>
        <dbReference type="ARBA" id="ARBA00022679"/>
    </source>
</evidence>
<feature type="active site" description="Proton acceptor" evidence="6">
    <location>
        <position position="388"/>
    </location>
</feature>
<protein>
    <submittedName>
        <fullName evidence="10">3-ketoacyl-CoA thiolase</fullName>
    </submittedName>
</protein>
<proteinExistence type="inferred from homology"/>
<dbReference type="PIRSF" id="PIRSF000429">
    <property type="entry name" value="Ac-CoA_Ac_transf"/>
    <property type="match status" value="1"/>
</dbReference>
<dbReference type="InterPro" id="IPR020613">
    <property type="entry name" value="Thiolase_CS"/>
</dbReference>
<dbReference type="GO" id="GO:0005777">
    <property type="term" value="C:peroxisome"/>
    <property type="evidence" value="ECO:0007669"/>
    <property type="project" value="TreeGrafter"/>
</dbReference>
<feature type="active site" description="Proton acceptor" evidence="6">
    <location>
        <position position="358"/>
    </location>
</feature>
<keyword evidence="4 7" id="KW-0012">Acyltransferase</keyword>
<evidence type="ECO:0000256" key="2">
    <source>
        <dbReference type="ARBA" id="ARBA00010982"/>
    </source>
</evidence>
<comment type="catalytic activity">
    <reaction evidence="5">
        <text>an acyl-CoA + acetyl-CoA = a 3-oxoacyl-CoA + CoA</text>
        <dbReference type="Rhea" id="RHEA:21564"/>
        <dbReference type="ChEBI" id="CHEBI:57287"/>
        <dbReference type="ChEBI" id="CHEBI:57288"/>
        <dbReference type="ChEBI" id="CHEBI:58342"/>
        <dbReference type="ChEBI" id="CHEBI:90726"/>
        <dbReference type="EC" id="2.3.1.16"/>
    </reaction>
</comment>
<sequence>MSFTKGIKSILRRNADDVVIVSAIRTPITKAKKGGLAKSYPEELLAAIVKQTLKLTAIDPRYIEDVAVGTVLQALGGQKTSAMAIKYAGLPHTSTLHTVNRQCSSSAQAVTNIAQGIFSKQLACGLAAGVESMTMDYFETRGIPNRTSPMIASSTVQEALDVLMPMGRTSENVSQEYNISRADQDEFALASHMKAHAAQKNNWFTEIVPIEVQETATSATTVVDRDDGVRSSLTLDKLASLPPAFGKGGLTTAGNASQISDGASAILLMSRQRASELGLKPIGKFVNSTVAGVPSNIMGIAPALAVPKLLSLTGLGKNDIDLWELNEAFASQSLHVIRQLDLDMNRINVHGGAIALGHPLGATGGRCIATLLASMARLGKELGIVSMCASTGQGYAALFVNEVFE</sequence>
<evidence type="ECO:0000313" key="10">
    <source>
        <dbReference type="EMBL" id="CCG81981.1"/>
    </source>
</evidence>
<dbReference type="PANTHER" id="PTHR43853">
    <property type="entry name" value="3-KETOACYL-COA THIOLASE, PEROXISOMAL"/>
    <property type="match status" value="1"/>
</dbReference>